<feature type="transmembrane region" description="Helical" evidence="1">
    <location>
        <begin position="184"/>
        <end position="203"/>
    </location>
</feature>
<feature type="transmembrane region" description="Helical" evidence="1">
    <location>
        <begin position="41"/>
        <end position="63"/>
    </location>
</feature>
<feature type="transmembrane region" description="Helical" evidence="1">
    <location>
        <begin position="240"/>
        <end position="261"/>
    </location>
</feature>
<sequence length="271" mass="30606">MICVYNCNNILLNLPRCKQINHRRTGILYGLRFRGRAGPNVWLLTITSGFSTCFLIESSLFISDASVRSFVISSIPFLLAISSGLSPFLLRRSTVALFCRRILTDGTNGCSVKRCFGLIITSIDIGTVLNKNAEETRRKLRVNYLAKARTTKLFIELLLGFAVGGLFIWILFNIGYTVLLCLTAQAFIFWGAVRLGLITIHWIRITKLLKSPFVQNYVNGRTPGLFDTMNEEEETIGLQFFSYGFLSGAIIWILLMTISMLQTETTERNIF</sequence>
<keyword evidence="1" id="KW-1133">Transmembrane helix</keyword>
<protein>
    <submittedName>
        <fullName evidence="2">Uncharacterized protein</fullName>
    </submittedName>
</protein>
<keyword evidence="3" id="KW-1185">Reference proteome</keyword>
<evidence type="ECO:0000256" key="1">
    <source>
        <dbReference type="SAM" id="Phobius"/>
    </source>
</evidence>
<accession>A0A8W8JIK9</accession>
<evidence type="ECO:0000313" key="3">
    <source>
        <dbReference type="Proteomes" id="UP000005408"/>
    </source>
</evidence>
<feature type="transmembrane region" description="Helical" evidence="1">
    <location>
        <begin position="69"/>
        <end position="90"/>
    </location>
</feature>
<keyword evidence="1" id="KW-0812">Transmembrane</keyword>
<reference evidence="2" key="1">
    <citation type="submission" date="2022-08" db="UniProtKB">
        <authorList>
            <consortium name="EnsemblMetazoa"/>
        </authorList>
    </citation>
    <scope>IDENTIFICATION</scope>
    <source>
        <strain evidence="2">05x7-T-G4-1.051#20</strain>
    </source>
</reference>
<feature type="transmembrane region" description="Helical" evidence="1">
    <location>
        <begin position="153"/>
        <end position="172"/>
    </location>
</feature>
<dbReference type="EnsemblMetazoa" id="G18791.1">
    <property type="protein sequence ID" value="G18791.1:cds"/>
    <property type="gene ID" value="G18791"/>
</dbReference>
<keyword evidence="1" id="KW-0472">Membrane</keyword>
<proteinExistence type="predicted"/>
<dbReference type="Proteomes" id="UP000005408">
    <property type="component" value="Unassembled WGS sequence"/>
</dbReference>
<organism evidence="2 3">
    <name type="scientific">Magallana gigas</name>
    <name type="common">Pacific oyster</name>
    <name type="synonym">Crassostrea gigas</name>
    <dbReference type="NCBI Taxonomy" id="29159"/>
    <lineage>
        <taxon>Eukaryota</taxon>
        <taxon>Metazoa</taxon>
        <taxon>Spiralia</taxon>
        <taxon>Lophotrochozoa</taxon>
        <taxon>Mollusca</taxon>
        <taxon>Bivalvia</taxon>
        <taxon>Autobranchia</taxon>
        <taxon>Pteriomorphia</taxon>
        <taxon>Ostreida</taxon>
        <taxon>Ostreoidea</taxon>
        <taxon>Ostreidae</taxon>
        <taxon>Magallana</taxon>
    </lineage>
</organism>
<name>A0A8W8JIK9_MAGGI</name>
<evidence type="ECO:0000313" key="2">
    <source>
        <dbReference type="EnsemblMetazoa" id="G18791.1:cds"/>
    </source>
</evidence>
<dbReference type="AlphaFoldDB" id="A0A8W8JIK9"/>